<reference evidence="1 2" key="1">
    <citation type="submission" date="2023-08" db="EMBL/GenBank/DDBJ databases">
        <title>A Necator americanus chromosomal reference genome.</title>
        <authorList>
            <person name="Ilik V."/>
            <person name="Petrzelkova K.J."/>
            <person name="Pardy F."/>
            <person name="Fuh T."/>
            <person name="Niatou-Singa F.S."/>
            <person name="Gouil Q."/>
            <person name="Baker L."/>
            <person name="Ritchie M.E."/>
            <person name="Jex A.R."/>
            <person name="Gazzola D."/>
            <person name="Li H."/>
            <person name="Toshio Fujiwara R."/>
            <person name="Zhan B."/>
            <person name="Aroian R.V."/>
            <person name="Pafco B."/>
            <person name="Schwarz E.M."/>
        </authorList>
    </citation>
    <scope>NUCLEOTIDE SEQUENCE [LARGE SCALE GENOMIC DNA]</scope>
    <source>
        <strain evidence="1 2">Aroian</strain>
        <tissue evidence="1">Whole animal</tissue>
    </source>
</reference>
<organism evidence="1 2">
    <name type="scientific">Necator americanus</name>
    <name type="common">Human hookworm</name>
    <dbReference type="NCBI Taxonomy" id="51031"/>
    <lineage>
        <taxon>Eukaryota</taxon>
        <taxon>Metazoa</taxon>
        <taxon>Ecdysozoa</taxon>
        <taxon>Nematoda</taxon>
        <taxon>Chromadorea</taxon>
        <taxon>Rhabditida</taxon>
        <taxon>Rhabditina</taxon>
        <taxon>Rhabditomorpha</taxon>
        <taxon>Strongyloidea</taxon>
        <taxon>Ancylostomatidae</taxon>
        <taxon>Bunostominae</taxon>
        <taxon>Necator</taxon>
    </lineage>
</organism>
<evidence type="ECO:0000313" key="1">
    <source>
        <dbReference type="EMBL" id="KAK6740213.1"/>
    </source>
</evidence>
<proteinExistence type="predicted"/>
<protein>
    <submittedName>
        <fullName evidence="1">Uncharacterized protein</fullName>
    </submittedName>
</protein>
<gene>
    <name evidence="1" type="primary">Necator_chrIII.g9358</name>
    <name evidence="1" type="ORF">RB195_008593</name>
</gene>
<sequence length="111" mass="12886">MTTDLFAFNAHYEYFRLSLSSALIHRMRYAVRLSHHNCQTASPLIDSKACSTFDLILVLLVSIHQKLKKTIRYLSTLLMVPTLSHLSLLDMGNEVFEKEHGPMFYRKEKDP</sequence>
<comment type="caution">
    <text evidence="1">The sequence shown here is derived from an EMBL/GenBank/DDBJ whole genome shotgun (WGS) entry which is preliminary data.</text>
</comment>
<dbReference type="Proteomes" id="UP001303046">
    <property type="component" value="Unassembled WGS sequence"/>
</dbReference>
<dbReference type="EMBL" id="JAVFWL010000003">
    <property type="protein sequence ID" value="KAK6740213.1"/>
    <property type="molecule type" value="Genomic_DNA"/>
</dbReference>
<evidence type="ECO:0000313" key="2">
    <source>
        <dbReference type="Proteomes" id="UP001303046"/>
    </source>
</evidence>
<name>A0ABR1CR91_NECAM</name>
<accession>A0ABR1CR91</accession>
<keyword evidence="2" id="KW-1185">Reference proteome</keyword>